<name>A0ABQ5EL84_9ASTR</name>
<sequence>MKRPIKGYSGQEVNLFPTMLNVSEPSTSPSRITSSPSHSPEPSPSHSHEPSIEHSLDHTTAAVLFPSPTQPTQPSPGEEQHIPTPHESPLHAVHSHGSDEGSLKLIKLKNLVTKVSERIGVLENDLKKTKQTYSAAVTKLIIRVKKLEAKVKARTARKGARVVLSEDDEDVEDDSSKQGRKLSDAEVQEKASTDTEPIIQEMTPTEVIQDQGSSEKGNSEVSTAGATKGTASEVPVISTAEVNISTARRTVTYRRRSEEERTRKDKGKAIMTKPEPKKKSKKEIEQESLSFAEAIRLQE</sequence>
<feature type="compositionally biased region" description="Basic and acidic residues" evidence="1">
    <location>
        <begin position="46"/>
        <end position="57"/>
    </location>
</feature>
<accession>A0ABQ5EL84</accession>
<comment type="caution">
    <text evidence="2">The sequence shown here is derived from an EMBL/GenBank/DDBJ whole genome shotgun (WGS) entry which is preliminary data.</text>
</comment>
<feature type="compositionally biased region" description="Low complexity" evidence="1">
    <location>
        <begin position="23"/>
        <end position="40"/>
    </location>
</feature>
<feature type="compositionally biased region" description="Polar residues" evidence="1">
    <location>
        <begin position="202"/>
        <end position="225"/>
    </location>
</feature>
<evidence type="ECO:0000256" key="1">
    <source>
        <dbReference type="SAM" id="MobiDB-lite"/>
    </source>
</evidence>
<organism evidence="2 3">
    <name type="scientific">Tanacetum coccineum</name>
    <dbReference type="NCBI Taxonomy" id="301880"/>
    <lineage>
        <taxon>Eukaryota</taxon>
        <taxon>Viridiplantae</taxon>
        <taxon>Streptophyta</taxon>
        <taxon>Embryophyta</taxon>
        <taxon>Tracheophyta</taxon>
        <taxon>Spermatophyta</taxon>
        <taxon>Magnoliopsida</taxon>
        <taxon>eudicotyledons</taxon>
        <taxon>Gunneridae</taxon>
        <taxon>Pentapetalae</taxon>
        <taxon>asterids</taxon>
        <taxon>campanulids</taxon>
        <taxon>Asterales</taxon>
        <taxon>Asteraceae</taxon>
        <taxon>Asteroideae</taxon>
        <taxon>Anthemideae</taxon>
        <taxon>Anthemidinae</taxon>
        <taxon>Tanacetum</taxon>
    </lineage>
</organism>
<keyword evidence="3" id="KW-1185">Reference proteome</keyword>
<reference evidence="2" key="2">
    <citation type="submission" date="2022-01" db="EMBL/GenBank/DDBJ databases">
        <authorList>
            <person name="Yamashiro T."/>
            <person name="Shiraishi A."/>
            <person name="Satake H."/>
            <person name="Nakayama K."/>
        </authorList>
    </citation>
    <scope>NUCLEOTIDE SEQUENCE</scope>
</reference>
<evidence type="ECO:0000313" key="3">
    <source>
        <dbReference type="Proteomes" id="UP001151760"/>
    </source>
</evidence>
<feature type="compositionally biased region" description="Basic and acidic residues" evidence="1">
    <location>
        <begin position="174"/>
        <end position="193"/>
    </location>
</feature>
<gene>
    <name evidence="2" type="ORF">Tco_0977439</name>
</gene>
<dbReference type="Proteomes" id="UP001151760">
    <property type="component" value="Unassembled WGS sequence"/>
</dbReference>
<feature type="compositionally biased region" description="Basic and acidic residues" evidence="1">
    <location>
        <begin position="274"/>
        <end position="285"/>
    </location>
</feature>
<evidence type="ECO:0000313" key="2">
    <source>
        <dbReference type="EMBL" id="GJT51282.1"/>
    </source>
</evidence>
<feature type="region of interest" description="Disordered" evidence="1">
    <location>
        <begin position="157"/>
        <end position="234"/>
    </location>
</feature>
<dbReference type="EMBL" id="BQNB010016394">
    <property type="protein sequence ID" value="GJT51282.1"/>
    <property type="molecule type" value="Genomic_DNA"/>
</dbReference>
<proteinExistence type="predicted"/>
<feature type="region of interest" description="Disordered" evidence="1">
    <location>
        <begin position="1"/>
        <end position="100"/>
    </location>
</feature>
<reference evidence="2" key="1">
    <citation type="journal article" date="2022" name="Int. J. Mol. Sci.">
        <title>Draft Genome of Tanacetum Coccineum: Genomic Comparison of Closely Related Tanacetum-Family Plants.</title>
        <authorList>
            <person name="Yamashiro T."/>
            <person name="Shiraishi A."/>
            <person name="Nakayama K."/>
            <person name="Satake H."/>
        </authorList>
    </citation>
    <scope>NUCLEOTIDE SEQUENCE</scope>
</reference>
<feature type="region of interest" description="Disordered" evidence="1">
    <location>
        <begin position="254"/>
        <end position="286"/>
    </location>
</feature>
<protein>
    <submittedName>
        <fullName evidence="2">Uncharacterized protein</fullName>
    </submittedName>
</protein>